<dbReference type="CDD" id="cd05657">
    <property type="entry name" value="M42_glucanase_like"/>
    <property type="match status" value="1"/>
</dbReference>
<dbReference type="InterPro" id="IPR051464">
    <property type="entry name" value="Peptidase_M42_aminopept"/>
</dbReference>
<evidence type="ECO:0000256" key="3">
    <source>
        <dbReference type="ARBA" id="ARBA00022670"/>
    </source>
</evidence>
<keyword evidence="5" id="KW-0378">Hydrolase</keyword>
<protein>
    <submittedName>
        <fullName evidence="7">Osmoprotectant NAGGN system M42 family peptidase</fullName>
    </submittedName>
</protein>
<dbReference type="Pfam" id="PF05343">
    <property type="entry name" value="Peptidase_M42"/>
    <property type="match status" value="1"/>
</dbReference>
<dbReference type="Gene3D" id="3.40.630.10">
    <property type="entry name" value="Zn peptidases"/>
    <property type="match status" value="1"/>
</dbReference>
<dbReference type="GO" id="GO:0006508">
    <property type="term" value="P:proteolysis"/>
    <property type="evidence" value="ECO:0007669"/>
    <property type="project" value="UniProtKB-KW"/>
</dbReference>
<comment type="caution">
    <text evidence="7">The sequence shown here is derived from an EMBL/GenBank/DDBJ whole genome shotgun (WGS) entry which is preliminary data.</text>
</comment>
<dbReference type="InterPro" id="IPR017537">
    <property type="entry name" value="Peptidase_M42_hydrolase"/>
</dbReference>
<dbReference type="Proteomes" id="UP000694660">
    <property type="component" value="Unassembled WGS sequence"/>
</dbReference>
<dbReference type="GO" id="GO:0046872">
    <property type="term" value="F:metal ion binding"/>
    <property type="evidence" value="ECO:0007669"/>
    <property type="project" value="UniProtKB-KW"/>
</dbReference>
<evidence type="ECO:0000256" key="6">
    <source>
        <dbReference type="SAM" id="MobiDB-lite"/>
    </source>
</evidence>
<keyword evidence="2" id="KW-0031">Aminopeptidase</keyword>
<dbReference type="GO" id="GO:0004177">
    <property type="term" value="F:aminopeptidase activity"/>
    <property type="evidence" value="ECO:0007669"/>
    <property type="project" value="UniProtKB-KW"/>
</dbReference>
<keyword evidence="3" id="KW-0645">Protease</keyword>
<dbReference type="InterPro" id="IPR023367">
    <property type="entry name" value="Peptidase_M42_dom2"/>
</dbReference>
<dbReference type="EMBL" id="JAEKFT010000025">
    <property type="protein sequence ID" value="MBT0963159.1"/>
    <property type="molecule type" value="Genomic_DNA"/>
</dbReference>
<proteinExistence type="inferred from homology"/>
<comment type="similarity">
    <text evidence="1">Belongs to the peptidase M42 family.</text>
</comment>
<gene>
    <name evidence="7" type="ORF">I8J34_18410</name>
</gene>
<evidence type="ECO:0000256" key="4">
    <source>
        <dbReference type="ARBA" id="ARBA00022723"/>
    </source>
</evidence>
<evidence type="ECO:0000313" key="8">
    <source>
        <dbReference type="Proteomes" id="UP000694660"/>
    </source>
</evidence>
<feature type="region of interest" description="Disordered" evidence="6">
    <location>
        <begin position="372"/>
        <end position="401"/>
    </location>
</feature>
<reference evidence="8" key="1">
    <citation type="journal article" date="2022" name="ISME J.">
        <title>Genetic and phylogenetic analysis of dissimilatory iodate-reducing bacteria identifies potential niches across the world's oceans.</title>
        <authorList>
            <person name="Reyes-Umana V."/>
            <person name="Henning Z."/>
            <person name="Lee K."/>
            <person name="Barnum T.P."/>
            <person name="Coates J.D."/>
        </authorList>
    </citation>
    <scope>NUCLEOTIDE SEQUENCE [LARGE SCALE GENOMIC DNA]</scope>
    <source>
        <strain evidence="8">IR12</strain>
    </source>
</reference>
<dbReference type="RefSeq" id="WP_214363096.1">
    <property type="nucleotide sequence ID" value="NZ_JAEKFT010000025.1"/>
</dbReference>
<dbReference type="PANTHER" id="PTHR32481">
    <property type="entry name" value="AMINOPEPTIDASE"/>
    <property type="match status" value="1"/>
</dbReference>
<dbReference type="NCBIfam" id="TIGR03106">
    <property type="entry name" value="trio_M42_hydro"/>
    <property type="match status" value="1"/>
</dbReference>
<evidence type="ECO:0000313" key="7">
    <source>
        <dbReference type="EMBL" id="MBT0963159.1"/>
    </source>
</evidence>
<dbReference type="SUPFAM" id="SSF101821">
    <property type="entry name" value="Aminopeptidase/glucanase lid domain"/>
    <property type="match status" value="1"/>
</dbReference>
<keyword evidence="4" id="KW-0479">Metal-binding</keyword>
<dbReference type="InterPro" id="IPR008007">
    <property type="entry name" value="Peptidase_M42"/>
</dbReference>
<sequence>MANKDYPFDYDYLEETLLQLLAIPSPVGYTDAVARYTAGQLEAMGIPYEMTRRGAIRATLKGEEPRPARAIVAHLDTLGAMVREIKPNGRLGIVPIGHWSSRFAEGGRLTVFTDKGQVRGTCLPLKTSGHAFGPEVDTQPSSWDHVEVRVDVPARNAMDLEAAGLRVGDTIAFDPQPEICPNGYIISRYLDDKAAVAALLTACKSVQDGKMTPPVDVHPLFTITEEVGSGASAALHGDIAEMLSLDIAIAAPGQNTDEHAVTICMQDMAGPFDYHLTRKLIGIAEKYNISHRRDVFRFYRSDSAAAVEAGNDIRTALIGFGADASHAYERTHRGALAALTRLTTYYLMSKPVARRDERMLGSLDGFTEQLSPEDMVVPSNPLPTPGDFMTHDTKAGGNESE</sequence>
<dbReference type="Gene3D" id="2.40.30.40">
    <property type="entry name" value="Peptidase M42, domain 2"/>
    <property type="match status" value="1"/>
</dbReference>
<dbReference type="AlphaFoldDB" id="A0A944H9E6"/>
<name>A0A944H9E6_DENI1</name>
<dbReference type="SUPFAM" id="SSF53187">
    <property type="entry name" value="Zn-dependent exopeptidases"/>
    <property type="match status" value="1"/>
</dbReference>
<organism evidence="7 8">
    <name type="scientific">Denitromonas iodatirespirans</name>
    <dbReference type="NCBI Taxonomy" id="2795389"/>
    <lineage>
        <taxon>Bacteria</taxon>
        <taxon>Pseudomonadati</taxon>
        <taxon>Pseudomonadota</taxon>
        <taxon>Betaproteobacteria</taxon>
        <taxon>Rhodocyclales</taxon>
        <taxon>Zoogloeaceae</taxon>
        <taxon>Denitromonas</taxon>
    </lineage>
</organism>
<evidence type="ECO:0000256" key="5">
    <source>
        <dbReference type="ARBA" id="ARBA00022801"/>
    </source>
</evidence>
<evidence type="ECO:0000256" key="1">
    <source>
        <dbReference type="ARBA" id="ARBA00006272"/>
    </source>
</evidence>
<accession>A0A944H9E6</accession>
<evidence type="ECO:0000256" key="2">
    <source>
        <dbReference type="ARBA" id="ARBA00022438"/>
    </source>
</evidence>
<keyword evidence="8" id="KW-1185">Reference proteome</keyword>
<dbReference type="PANTHER" id="PTHR32481:SF7">
    <property type="entry name" value="AMINOPEPTIDASE YHFE-RELATED"/>
    <property type="match status" value="1"/>
</dbReference>